<dbReference type="FunFam" id="1.20.58.340:FF:000005">
    <property type="entry name" value="Inner membrane magnesium transporter MRS2"/>
    <property type="match status" value="1"/>
</dbReference>
<keyword evidence="7" id="KW-0809">Transit peptide</keyword>
<sequence length="482" mass="54252">MFIFIVARSRQVVDFLLLGRRTTTTTTTTSAQAKGKDPTTTTTTTKDKEKDAKTGSWKERLFLGASPSGRKRGGGVRALWNDVDEFAPGGSSMFNSRRVLTAKAALEPMLRCTEVDENGKVILTDGEFKKTELIAKFGLLPRDLRKIDSSNLPHILVRPSAILLNLLHLKVLIKHDRVFLFDVFGSKTSYPQSAFMYDLQGKLQKPSQGVNGLPYEFRALEAVLTSVTSEMEADFEAVREPVMHILSELEDDIDRDKLRILLVLSKRVSTFEQKAKLVRDAIEELLDADDDLTAMYLTEKAGGEKKQQARRRGKDDHTEVEMLLESYHKLTDEIVQEAGNLVSGIRNTEEIVRAILDANRNSLMLLDLKFSVGTLGLAMGTFLAGLYGMNLDNFIEETPWGFGTVTGLSTLMSLLVCWYGLAKLRRVQRIKMMSHESPHNMPRGLTFRDDGALGMLDSRNREMLRRAHMQRATMAAKKSWWK</sequence>
<evidence type="ECO:0000256" key="11">
    <source>
        <dbReference type="ARBA" id="ARBA00023136"/>
    </source>
</evidence>
<comment type="subunit">
    <text evidence="13">Homopentamer. Forms homooligomers. Interacts with MFM1.</text>
</comment>
<keyword evidence="8 14" id="KW-1133">Transmembrane helix</keyword>
<keyword evidence="6 14" id="KW-0460">Magnesium</keyword>
<proteinExistence type="inferred from homology"/>
<evidence type="ECO:0000313" key="17">
    <source>
        <dbReference type="Proteomes" id="UP000253664"/>
    </source>
</evidence>
<dbReference type="GO" id="GO:0045016">
    <property type="term" value="P:mitochondrial magnesium ion transmembrane transport"/>
    <property type="evidence" value="ECO:0007669"/>
    <property type="project" value="UniProtKB-ARBA"/>
</dbReference>
<evidence type="ECO:0000256" key="1">
    <source>
        <dbReference type="ARBA" id="ARBA00004448"/>
    </source>
</evidence>
<name>A0A367LI30_9HYPO</name>
<dbReference type="Gene3D" id="2.40.128.330">
    <property type="match status" value="1"/>
</dbReference>
<evidence type="ECO:0000256" key="8">
    <source>
        <dbReference type="ARBA" id="ARBA00022989"/>
    </source>
</evidence>
<evidence type="ECO:0000256" key="13">
    <source>
        <dbReference type="ARBA" id="ARBA00046701"/>
    </source>
</evidence>
<evidence type="ECO:0000313" key="16">
    <source>
        <dbReference type="EMBL" id="RCI14093.1"/>
    </source>
</evidence>
<evidence type="ECO:0000256" key="4">
    <source>
        <dbReference type="ARBA" id="ARBA00022692"/>
    </source>
</evidence>
<feature type="region of interest" description="Disordered" evidence="15">
    <location>
        <begin position="26"/>
        <end position="53"/>
    </location>
</feature>
<feature type="transmembrane region" description="Helical" evidence="14">
    <location>
        <begin position="400"/>
        <end position="422"/>
    </location>
</feature>
<dbReference type="InterPro" id="IPR045863">
    <property type="entry name" value="CorA_TM1_TM2"/>
</dbReference>
<evidence type="ECO:0000256" key="7">
    <source>
        <dbReference type="ARBA" id="ARBA00022946"/>
    </source>
</evidence>
<comment type="subcellular location">
    <subcellularLocation>
        <location evidence="1 14">Mitochondrion inner membrane</location>
        <topology evidence="1 14">Multi-pass membrane protein</topology>
    </subcellularLocation>
</comment>
<dbReference type="SUPFAM" id="SSF144083">
    <property type="entry name" value="Magnesium transport protein CorA, transmembrane region"/>
    <property type="match status" value="1"/>
</dbReference>
<comment type="function">
    <text evidence="12">High-conductance magnesium-selective channel that mediates the influx of magnesium into the mitochondrial matrix. Essential for the splicing of mRNA group II introns in mitochondria by affecting mitochondrial magnesium concentrations, which are critical for group II intron splicing. It also suppresses a variety of mitochondrial intron mutations and its absence may disturb the assembly of mitochondrial membrane complexes.</text>
</comment>
<dbReference type="PANTHER" id="PTHR13890">
    <property type="entry name" value="RNA SPLICING PROTEIN MRS2, MITOCHONDRIAL"/>
    <property type="match status" value="1"/>
</dbReference>
<evidence type="ECO:0000256" key="10">
    <source>
        <dbReference type="ARBA" id="ARBA00023128"/>
    </source>
</evidence>
<evidence type="ECO:0000256" key="14">
    <source>
        <dbReference type="RuleBase" id="RU366042"/>
    </source>
</evidence>
<accession>A0A367LI30</accession>
<keyword evidence="10" id="KW-0496">Mitochondrion</keyword>
<keyword evidence="11 14" id="KW-0472">Membrane</keyword>
<dbReference type="PANTHER" id="PTHR13890:SF0">
    <property type="entry name" value="MAGNESIUM TRANSPORTER MRS2 HOMOLOG, MITOCHONDRIAL"/>
    <property type="match status" value="1"/>
</dbReference>
<evidence type="ECO:0000256" key="2">
    <source>
        <dbReference type="ARBA" id="ARBA00009765"/>
    </source>
</evidence>
<comment type="similarity">
    <text evidence="2 14">Belongs to the CorA metal ion transporter (MIT) (TC 1.A.35) family.</text>
</comment>
<evidence type="ECO:0000256" key="6">
    <source>
        <dbReference type="ARBA" id="ARBA00022842"/>
    </source>
</evidence>
<gene>
    <name evidence="16" type="ORF">L249_8257</name>
</gene>
<keyword evidence="9 14" id="KW-0406">Ion transport</keyword>
<evidence type="ECO:0000256" key="9">
    <source>
        <dbReference type="ARBA" id="ARBA00023065"/>
    </source>
</evidence>
<dbReference type="Proteomes" id="UP000253664">
    <property type="component" value="Unassembled WGS sequence"/>
</dbReference>
<dbReference type="FunFam" id="2.40.128.330:FF:000002">
    <property type="entry name" value="Inner membrane magnesium transporter mrs2"/>
    <property type="match status" value="1"/>
</dbReference>
<dbReference type="InterPro" id="IPR039204">
    <property type="entry name" value="MRS2-like"/>
</dbReference>
<evidence type="ECO:0000256" key="3">
    <source>
        <dbReference type="ARBA" id="ARBA00022448"/>
    </source>
</evidence>
<comment type="caution">
    <text evidence="16">The sequence shown here is derived from an EMBL/GenBank/DDBJ whole genome shotgun (WGS) entry which is preliminary data.</text>
</comment>
<dbReference type="GO" id="GO:0015095">
    <property type="term" value="F:magnesium ion transmembrane transporter activity"/>
    <property type="evidence" value="ECO:0007669"/>
    <property type="project" value="TreeGrafter"/>
</dbReference>
<dbReference type="AlphaFoldDB" id="A0A367LI30"/>
<reference evidence="16 17" key="1">
    <citation type="journal article" date="2015" name="BMC Genomics">
        <title>Insights from the genome of Ophiocordyceps polyrhachis-furcata to pathogenicity and host specificity in insect fungi.</title>
        <authorList>
            <person name="Wichadakul D."/>
            <person name="Kobmoo N."/>
            <person name="Ingsriswang S."/>
            <person name="Tangphatsornruang S."/>
            <person name="Chantasingh D."/>
            <person name="Luangsa-ard J.J."/>
            <person name="Eurwilaichitr L."/>
        </authorList>
    </citation>
    <scope>NUCLEOTIDE SEQUENCE [LARGE SCALE GENOMIC DNA]</scope>
    <source>
        <strain evidence="16 17">BCC 54312</strain>
    </source>
</reference>
<feature type="transmembrane region" description="Helical" evidence="14">
    <location>
        <begin position="370"/>
        <end position="388"/>
    </location>
</feature>
<dbReference type="Gene3D" id="1.20.58.340">
    <property type="entry name" value="Magnesium transport protein CorA, transmembrane region"/>
    <property type="match status" value="1"/>
</dbReference>
<evidence type="ECO:0000256" key="12">
    <source>
        <dbReference type="ARBA" id="ARBA00046105"/>
    </source>
</evidence>
<organism evidence="16 17">
    <name type="scientific">Ophiocordyceps polyrhachis-furcata BCC 54312</name>
    <dbReference type="NCBI Taxonomy" id="1330021"/>
    <lineage>
        <taxon>Eukaryota</taxon>
        <taxon>Fungi</taxon>
        <taxon>Dikarya</taxon>
        <taxon>Ascomycota</taxon>
        <taxon>Pezizomycotina</taxon>
        <taxon>Sordariomycetes</taxon>
        <taxon>Hypocreomycetidae</taxon>
        <taxon>Hypocreales</taxon>
        <taxon>Ophiocordycipitaceae</taxon>
        <taxon>Ophiocordyceps</taxon>
    </lineage>
</organism>
<keyword evidence="4 14" id="KW-0812">Transmembrane</keyword>
<dbReference type="OrthoDB" id="10251508at2759"/>
<protein>
    <recommendedName>
        <fullName evidence="14">Magnesium transporter</fullName>
    </recommendedName>
</protein>
<dbReference type="GO" id="GO:0005743">
    <property type="term" value="C:mitochondrial inner membrane"/>
    <property type="evidence" value="ECO:0007669"/>
    <property type="project" value="UniProtKB-SubCell"/>
</dbReference>
<dbReference type="EMBL" id="LKCN02000005">
    <property type="protein sequence ID" value="RCI14093.1"/>
    <property type="molecule type" value="Genomic_DNA"/>
</dbReference>
<evidence type="ECO:0000256" key="5">
    <source>
        <dbReference type="ARBA" id="ARBA00022792"/>
    </source>
</evidence>
<dbReference type="CDD" id="cd12823">
    <property type="entry name" value="Mrs2_Mfm1p-like"/>
    <property type="match status" value="1"/>
</dbReference>
<keyword evidence="3 14" id="KW-0813">Transport</keyword>
<dbReference type="Pfam" id="PF22099">
    <property type="entry name" value="MRS2-like"/>
    <property type="match status" value="1"/>
</dbReference>
<evidence type="ECO:0000256" key="15">
    <source>
        <dbReference type="SAM" id="MobiDB-lite"/>
    </source>
</evidence>
<keyword evidence="5 14" id="KW-0999">Mitochondrion inner membrane</keyword>
<keyword evidence="17" id="KW-1185">Reference proteome</keyword>